<feature type="compositionally biased region" description="Low complexity" evidence="1">
    <location>
        <begin position="57"/>
        <end position="72"/>
    </location>
</feature>
<sequence>MDWKNIKWKSIWKLNKERVIFLLCAGMLLFVISIPAERPGAGADGTAQSAGIGNNEGTSGSDTGTAGSTGAADGDGFGISGSMSYEEELENRIREILRGVDGVGEVDVMVVLKSSEEKVFRVDRTSSVSVSSTGTGETGGEERQEEFSESTVLEGQNQGPIVEKELRPEISGIIISAEGGGSEVVKAEVSQAMEALFGLPQHKIKVLKRVKEGV</sequence>
<comment type="caution">
    <text evidence="2">The sequence shown here is derived from an EMBL/GenBank/DDBJ whole genome shotgun (WGS) entry which is preliminary data.</text>
</comment>
<reference evidence="2" key="1">
    <citation type="submission" date="2020-10" db="EMBL/GenBank/DDBJ databases">
        <authorList>
            <person name="Gilroy R."/>
        </authorList>
    </citation>
    <scope>NUCLEOTIDE SEQUENCE</scope>
    <source>
        <strain evidence="2">CHK180-2868</strain>
    </source>
</reference>
<evidence type="ECO:0000256" key="1">
    <source>
        <dbReference type="SAM" id="MobiDB-lite"/>
    </source>
</evidence>
<feature type="compositionally biased region" description="Polar residues" evidence="1">
    <location>
        <begin position="46"/>
        <end position="56"/>
    </location>
</feature>
<dbReference type="EMBL" id="DVGC01000045">
    <property type="protein sequence ID" value="HIR05917.1"/>
    <property type="molecule type" value="Genomic_DNA"/>
</dbReference>
<name>A0A9D1A5A6_9FIRM</name>
<dbReference type="Proteomes" id="UP000824250">
    <property type="component" value="Unassembled WGS sequence"/>
</dbReference>
<feature type="compositionally biased region" description="Low complexity" evidence="1">
    <location>
        <begin position="125"/>
        <end position="135"/>
    </location>
</feature>
<protein>
    <submittedName>
        <fullName evidence="2">Stage III sporulation protein AG</fullName>
    </submittedName>
</protein>
<organism evidence="2 3">
    <name type="scientific">Candidatus Copromonas faecavium</name>
    <name type="common">nom. illeg.</name>
    <dbReference type="NCBI Taxonomy" id="2840740"/>
    <lineage>
        <taxon>Bacteria</taxon>
        <taxon>Bacillati</taxon>
        <taxon>Bacillota</taxon>
        <taxon>Clostridia</taxon>
        <taxon>Lachnospirales</taxon>
        <taxon>Lachnospiraceae</taxon>
        <taxon>Candidatus Copromonas (nom. illeg.)</taxon>
    </lineage>
</organism>
<evidence type="ECO:0000313" key="3">
    <source>
        <dbReference type="Proteomes" id="UP000824250"/>
    </source>
</evidence>
<accession>A0A9D1A5A6</accession>
<reference evidence="2" key="2">
    <citation type="journal article" date="2021" name="PeerJ">
        <title>Extensive microbial diversity within the chicken gut microbiome revealed by metagenomics and culture.</title>
        <authorList>
            <person name="Gilroy R."/>
            <person name="Ravi A."/>
            <person name="Getino M."/>
            <person name="Pursley I."/>
            <person name="Horton D.L."/>
            <person name="Alikhan N.F."/>
            <person name="Baker D."/>
            <person name="Gharbi K."/>
            <person name="Hall N."/>
            <person name="Watson M."/>
            <person name="Adriaenssens E.M."/>
            <person name="Foster-Nyarko E."/>
            <person name="Jarju S."/>
            <person name="Secka A."/>
            <person name="Antonio M."/>
            <person name="Oren A."/>
            <person name="Chaudhuri R.R."/>
            <person name="La Ragione R."/>
            <person name="Hildebrand F."/>
            <person name="Pallen M.J."/>
        </authorList>
    </citation>
    <scope>NUCLEOTIDE SEQUENCE</scope>
    <source>
        <strain evidence="2">CHK180-2868</strain>
    </source>
</reference>
<proteinExistence type="predicted"/>
<feature type="region of interest" description="Disordered" evidence="1">
    <location>
        <begin position="125"/>
        <end position="158"/>
    </location>
</feature>
<dbReference type="AlphaFoldDB" id="A0A9D1A5A6"/>
<feature type="region of interest" description="Disordered" evidence="1">
    <location>
        <begin position="42"/>
        <end position="81"/>
    </location>
</feature>
<gene>
    <name evidence="2" type="ORF">IAB28_08140</name>
</gene>
<evidence type="ECO:0000313" key="2">
    <source>
        <dbReference type="EMBL" id="HIR05917.1"/>
    </source>
</evidence>